<evidence type="ECO:0000313" key="3">
    <source>
        <dbReference type="EMBL" id="MFC3164861.1"/>
    </source>
</evidence>
<dbReference type="InterPro" id="IPR036930">
    <property type="entry name" value="WGR_dom_sf"/>
</dbReference>
<dbReference type="InterPro" id="IPR049809">
    <property type="entry name" value="YehF/YfeS-like_WGR"/>
</dbReference>
<evidence type="ECO:0000313" key="4">
    <source>
        <dbReference type="Proteomes" id="UP001595647"/>
    </source>
</evidence>
<keyword evidence="1" id="KW-0812">Transmembrane</keyword>
<dbReference type="EMBL" id="JBHRTG010000019">
    <property type="protein sequence ID" value="MFC3164861.1"/>
    <property type="molecule type" value="Genomic_DNA"/>
</dbReference>
<keyword evidence="1" id="KW-0472">Membrane</keyword>
<keyword evidence="1" id="KW-1133">Transmembrane helix</keyword>
<reference evidence="4" key="1">
    <citation type="journal article" date="2019" name="Int. J. Syst. Evol. Microbiol.">
        <title>The Global Catalogue of Microorganisms (GCM) 10K type strain sequencing project: providing services to taxonomists for standard genome sequencing and annotation.</title>
        <authorList>
            <consortium name="The Broad Institute Genomics Platform"/>
            <consortium name="The Broad Institute Genome Sequencing Center for Infectious Disease"/>
            <person name="Wu L."/>
            <person name="Ma J."/>
        </authorList>
    </citation>
    <scope>NUCLEOTIDE SEQUENCE [LARGE SCALE GENOMIC DNA]</scope>
    <source>
        <strain evidence="4">KCTC 52231</strain>
    </source>
</reference>
<dbReference type="SUPFAM" id="SSF142921">
    <property type="entry name" value="WGR domain-like"/>
    <property type="match status" value="1"/>
</dbReference>
<comment type="caution">
    <text evidence="3">The sequence shown here is derived from an EMBL/GenBank/DDBJ whole genome shotgun (WGS) entry which is preliminary data.</text>
</comment>
<evidence type="ECO:0000259" key="2">
    <source>
        <dbReference type="PROSITE" id="PS51977"/>
    </source>
</evidence>
<keyword evidence="4" id="KW-1185">Reference proteome</keyword>
<name>A0ABV7I594_9HYPH</name>
<dbReference type="SMART" id="SM00773">
    <property type="entry name" value="WGR"/>
    <property type="match status" value="1"/>
</dbReference>
<dbReference type="Pfam" id="PF05406">
    <property type="entry name" value="WGR"/>
    <property type="match status" value="1"/>
</dbReference>
<dbReference type="CDD" id="cd07996">
    <property type="entry name" value="WGR_MMR_like"/>
    <property type="match status" value="1"/>
</dbReference>
<feature type="domain" description="WGR" evidence="2">
    <location>
        <begin position="1"/>
        <end position="90"/>
    </location>
</feature>
<sequence>MTDHQTYSTDLRRIDPERNMARFYLLSIQPTLFGGISLIRNWGRIGTSGQVKIETYDRPEEAHRAFRRLERVKRRRGYVDPRQVEGGNLV</sequence>
<protein>
    <submittedName>
        <fullName evidence="3">WGR domain-containing protein</fullName>
    </submittedName>
</protein>
<dbReference type="InterPro" id="IPR008893">
    <property type="entry name" value="WGR_domain"/>
</dbReference>
<dbReference type="PROSITE" id="PS51977">
    <property type="entry name" value="WGR"/>
    <property type="match status" value="1"/>
</dbReference>
<evidence type="ECO:0000256" key="1">
    <source>
        <dbReference type="SAM" id="Phobius"/>
    </source>
</evidence>
<organism evidence="3 4">
    <name type="scientific">Ciceribacter thiooxidans</name>
    <dbReference type="NCBI Taxonomy" id="1969821"/>
    <lineage>
        <taxon>Bacteria</taxon>
        <taxon>Pseudomonadati</taxon>
        <taxon>Pseudomonadota</taxon>
        <taxon>Alphaproteobacteria</taxon>
        <taxon>Hyphomicrobiales</taxon>
        <taxon>Rhizobiaceae</taxon>
        <taxon>Ciceribacter</taxon>
    </lineage>
</organism>
<accession>A0ABV7I594</accession>
<feature type="transmembrane region" description="Helical" evidence="1">
    <location>
        <begin position="20"/>
        <end position="39"/>
    </location>
</feature>
<dbReference type="RefSeq" id="WP_182307952.1">
    <property type="nucleotide sequence ID" value="NZ_CP059897.1"/>
</dbReference>
<dbReference type="Gene3D" id="2.20.140.10">
    <property type="entry name" value="WGR domain"/>
    <property type="match status" value="1"/>
</dbReference>
<proteinExistence type="predicted"/>
<gene>
    <name evidence="3" type="ORF">ACFOHV_16400</name>
</gene>
<dbReference type="Proteomes" id="UP001595647">
    <property type="component" value="Unassembled WGS sequence"/>
</dbReference>